<organism evidence="1 2">
    <name type="scientific">Arctia plantaginis</name>
    <name type="common">Wood tiger moth</name>
    <name type="synonym">Phalaena plantaginis</name>
    <dbReference type="NCBI Taxonomy" id="874455"/>
    <lineage>
        <taxon>Eukaryota</taxon>
        <taxon>Metazoa</taxon>
        <taxon>Ecdysozoa</taxon>
        <taxon>Arthropoda</taxon>
        <taxon>Hexapoda</taxon>
        <taxon>Insecta</taxon>
        <taxon>Pterygota</taxon>
        <taxon>Neoptera</taxon>
        <taxon>Endopterygota</taxon>
        <taxon>Lepidoptera</taxon>
        <taxon>Glossata</taxon>
        <taxon>Ditrysia</taxon>
        <taxon>Noctuoidea</taxon>
        <taxon>Erebidae</taxon>
        <taxon>Arctiinae</taxon>
        <taxon>Arctia</taxon>
    </lineage>
</organism>
<dbReference type="EMBL" id="CADEBC010000476">
    <property type="protein sequence ID" value="CAB3232215.1"/>
    <property type="molecule type" value="Genomic_DNA"/>
</dbReference>
<dbReference type="Pfam" id="PF07294">
    <property type="entry name" value="Fibroin_P25"/>
    <property type="match status" value="2"/>
</dbReference>
<dbReference type="GO" id="GO:0005576">
    <property type="term" value="C:extracellular region"/>
    <property type="evidence" value="ECO:0007669"/>
    <property type="project" value="InterPro"/>
</dbReference>
<dbReference type="OrthoDB" id="7446189at2759"/>
<accession>A0A8S0ZHE4</accession>
<comment type="caution">
    <text evidence="1">The sequence shown here is derived from an EMBL/GenBank/DDBJ whole genome shotgun (WGS) entry which is preliminary data.</text>
</comment>
<proteinExistence type="predicted"/>
<gene>
    <name evidence="1" type="ORF">APLA_LOCUS4757</name>
</gene>
<sequence>MNYIFCVVILVTSQGAGIIGVNAHFDGWHQFNNHHYYDDPYLERPCVVHDLNCIRSFFAKKTGCSPVHGTLRDPILKELEFDIPFVNVTLELNNALLRGLSKGHVRTFFINKRTDSLVFEVEFDNLQIESLETVVSQYFKGREPVVATDATSAEFRDLSLTLTIRNIYNVKHIKSHVHAHVSDPYPDVYLGPGITHKKKARYLDNTRKEYGQESQIHNLNLPNQQNEKEIVKRPCSINDINCIRSFFAYNYKCYPMHGLAPDPYILSSVPIELPHANMTMTLYDAKVQGLNSGRIQEFYINKNTDTLVLEVEFEKVVVNTPNTLMTYHRKGQEPIKASDLTLIEFRNMSLTMTTAVSKMTPYNTFVYLYLPNPKPLLQVGSGLLRSKERDQSALDITWMNNIELSVKEAFVIVGPIYMAAFLKSKICDFSNE</sequence>
<dbReference type="Gene3D" id="3.15.10.30">
    <property type="entry name" value="Haemolymph juvenile hormone binding protein"/>
    <property type="match status" value="1"/>
</dbReference>
<dbReference type="GO" id="GO:0005198">
    <property type="term" value="F:structural molecule activity"/>
    <property type="evidence" value="ECO:0007669"/>
    <property type="project" value="InterPro"/>
</dbReference>
<evidence type="ECO:0000313" key="1">
    <source>
        <dbReference type="EMBL" id="CAB3232215.1"/>
    </source>
</evidence>
<evidence type="ECO:0000313" key="2">
    <source>
        <dbReference type="Proteomes" id="UP000494106"/>
    </source>
</evidence>
<dbReference type="InterPro" id="IPR038606">
    <property type="entry name" value="To_sf"/>
</dbReference>
<dbReference type="AlphaFoldDB" id="A0A8S0ZHE4"/>
<dbReference type="InterPro" id="IPR009911">
    <property type="entry name" value="Fibroin_P25"/>
</dbReference>
<dbReference type="Proteomes" id="UP000494106">
    <property type="component" value="Unassembled WGS sequence"/>
</dbReference>
<name>A0A8S0ZHE4_ARCPL</name>
<keyword evidence="2" id="KW-1185">Reference proteome</keyword>
<reference evidence="1 2" key="1">
    <citation type="submission" date="2020-04" db="EMBL/GenBank/DDBJ databases">
        <authorList>
            <person name="Wallbank WR R."/>
            <person name="Pardo Diaz C."/>
            <person name="Kozak K."/>
            <person name="Martin S."/>
            <person name="Jiggins C."/>
            <person name="Moest M."/>
            <person name="Warren A I."/>
            <person name="Byers J.R.P. K."/>
            <person name="Montejo-Kovacevich G."/>
            <person name="Yen C E."/>
        </authorList>
    </citation>
    <scope>NUCLEOTIDE SEQUENCE [LARGE SCALE GENOMIC DNA]</scope>
</reference>
<protein>
    <submittedName>
        <fullName evidence="1">Uncharacterized protein</fullName>
    </submittedName>
</protein>